<keyword evidence="2" id="KW-1185">Reference proteome</keyword>
<accession>A0ABY7D3M2</accession>
<dbReference type="Proteomes" id="UP001164743">
    <property type="component" value="Chromosome 16A"/>
</dbReference>
<organism evidence="1 2">
    <name type="scientific">Puccinia triticina</name>
    <dbReference type="NCBI Taxonomy" id="208348"/>
    <lineage>
        <taxon>Eukaryota</taxon>
        <taxon>Fungi</taxon>
        <taxon>Dikarya</taxon>
        <taxon>Basidiomycota</taxon>
        <taxon>Pucciniomycotina</taxon>
        <taxon>Pucciniomycetes</taxon>
        <taxon>Pucciniales</taxon>
        <taxon>Pucciniaceae</taxon>
        <taxon>Puccinia</taxon>
    </lineage>
</organism>
<dbReference type="GeneID" id="77804672"/>
<evidence type="ECO:0000313" key="2">
    <source>
        <dbReference type="Proteomes" id="UP001164743"/>
    </source>
</evidence>
<evidence type="ECO:0000313" key="1">
    <source>
        <dbReference type="EMBL" id="WAQ92213.1"/>
    </source>
</evidence>
<dbReference type="EMBL" id="CP110436">
    <property type="protein sequence ID" value="WAQ92213.1"/>
    <property type="molecule type" value="Genomic_DNA"/>
</dbReference>
<proteinExistence type="predicted"/>
<reference evidence="1" key="1">
    <citation type="submission" date="2022-10" db="EMBL/GenBank/DDBJ databases">
        <title>Puccinia triticina Genome sequencing and assembly.</title>
        <authorList>
            <person name="Li C."/>
        </authorList>
    </citation>
    <scope>NUCLEOTIDE SEQUENCE</scope>
    <source>
        <strain evidence="1">Pt15</strain>
    </source>
</reference>
<dbReference type="RefSeq" id="XP_053027768.1">
    <property type="nucleotide sequence ID" value="XM_053163777.1"/>
</dbReference>
<protein>
    <submittedName>
        <fullName evidence="1">Uncharacterized protein</fullName>
    </submittedName>
</protein>
<sequence length="77" mass="9092">MQSNQPNYGYSNFDQLHVEKNGFGQERQIQYGYPSFESSDNYDQGQNFTQFKQRNWSLGPARFLPIDLLRILRSPVE</sequence>
<gene>
    <name evidence="1" type="ORF">PtA15_16A119</name>
</gene>
<name>A0ABY7D3M2_9BASI</name>